<dbReference type="EMBL" id="MT723935">
    <property type="protein sequence ID" value="QNJ57888.1"/>
    <property type="molecule type" value="Genomic_DNA"/>
</dbReference>
<sequence length="79" mass="8915">MSDPAVDAAMRAEADGWIHRQHAEAGAREALAPLRDRHTAGYGFKLPRREGDRPEVFCEACHVKWPCADARLIYPEEEL</sequence>
<organism evidence="1 2">
    <name type="scientific">Gordonia phage Azula</name>
    <dbReference type="NCBI Taxonomy" id="2762397"/>
    <lineage>
        <taxon>Viruses</taxon>
        <taxon>Duplodnaviria</taxon>
        <taxon>Heunggongvirae</taxon>
        <taxon>Uroviricota</taxon>
        <taxon>Caudoviricetes</taxon>
        <taxon>Jujuvirus</taxon>
        <taxon>Jujuvirus azula</taxon>
    </lineage>
</organism>
<name>A0A7G8LKW6_9CAUD</name>
<dbReference type="KEGG" id="vg:65128291"/>
<evidence type="ECO:0000313" key="2">
    <source>
        <dbReference type="Proteomes" id="UP000515801"/>
    </source>
</evidence>
<dbReference type="Proteomes" id="UP000515801">
    <property type="component" value="Segment"/>
</dbReference>
<accession>A0A7G8LKW6</accession>
<dbReference type="GeneID" id="65128291"/>
<gene>
    <name evidence="1" type="primary">77</name>
    <name evidence="1" type="ORF">SEA_AZULA_77</name>
</gene>
<proteinExistence type="predicted"/>
<keyword evidence="2" id="KW-1185">Reference proteome</keyword>
<protein>
    <submittedName>
        <fullName evidence="1">Uncharacterized protein</fullName>
    </submittedName>
</protein>
<evidence type="ECO:0000313" key="1">
    <source>
        <dbReference type="EMBL" id="QNJ57888.1"/>
    </source>
</evidence>
<reference evidence="1 2" key="1">
    <citation type="submission" date="2020-07" db="EMBL/GenBank/DDBJ databases">
        <authorList>
            <person name="McAllister N."/>
            <person name="Shin J."/>
            <person name="DeCesaris R."/>
            <person name="Khan R."/>
            <person name="Maida M.R."/>
            <person name="Meek G.M."/>
            <person name="Nagarkar R."/>
            <person name="Neopaney A."/>
            <person name="Oviedo V."/>
            <person name="Yang K.S."/>
            <person name="Butela K.A."/>
            <person name="Garlena R.A."/>
            <person name="Russell D.A."/>
            <person name="Pope W.H."/>
            <person name="Jacobs-Sera D."/>
            <person name="Hatfull G.F."/>
        </authorList>
    </citation>
    <scope>NUCLEOTIDE SEQUENCE [LARGE SCALE GENOMIC DNA]</scope>
</reference>
<dbReference type="RefSeq" id="YP_010110003.1">
    <property type="nucleotide sequence ID" value="NC_055865.1"/>
</dbReference>